<name>A0A0K2Y717_9HELI</name>
<protein>
    <submittedName>
        <fullName evidence="2">Uncharacterized protein</fullName>
    </submittedName>
</protein>
<sequence>MLLRQQAHLLRYNVCLKLIWRQYGTHHHRSRKTNGHPFTQNPLLVR</sequence>
<dbReference type="Proteomes" id="UP000043437">
    <property type="component" value="Unassembled WGS sequence"/>
</dbReference>
<evidence type="ECO:0000313" key="2">
    <source>
        <dbReference type="EMBL" id="CRF52930.1"/>
    </source>
</evidence>
<dbReference type="AlphaFoldDB" id="A0A0K2Y717"/>
<reference evidence="3" key="1">
    <citation type="submission" date="2014-12" db="EMBL/GenBank/DDBJ databases">
        <authorList>
            <person name="Jaenicke S."/>
        </authorList>
    </citation>
    <scope>NUCLEOTIDE SEQUENCE [LARGE SCALE GENOMIC DNA]</scope>
</reference>
<evidence type="ECO:0000256" key="1">
    <source>
        <dbReference type="SAM" id="MobiDB-lite"/>
    </source>
</evidence>
<dbReference type="EMBL" id="CDMG01000009">
    <property type="protein sequence ID" value="CRF52930.1"/>
    <property type="molecule type" value="Genomic_DNA"/>
</dbReference>
<evidence type="ECO:0000313" key="3">
    <source>
        <dbReference type="Proteomes" id="UP000043437"/>
    </source>
</evidence>
<feature type="region of interest" description="Disordered" evidence="1">
    <location>
        <begin position="27"/>
        <end position="46"/>
    </location>
</feature>
<accession>A0A0K2Y717</accession>
<gene>
    <name evidence="2" type="ORF">HAL07_13950</name>
</gene>
<feature type="compositionally biased region" description="Polar residues" evidence="1">
    <location>
        <begin position="36"/>
        <end position="46"/>
    </location>
</feature>
<organism evidence="2 3">
    <name type="scientific">Helicobacter ailurogastricus</name>
    <dbReference type="NCBI Taxonomy" id="1578720"/>
    <lineage>
        <taxon>Bacteria</taxon>
        <taxon>Pseudomonadati</taxon>
        <taxon>Campylobacterota</taxon>
        <taxon>Epsilonproteobacteria</taxon>
        <taxon>Campylobacterales</taxon>
        <taxon>Helicobacteraceae</taxon>
        <taxon>Helicobacter</taxon>
    </lineage>
</organism>
<proteinExistence type="predicted"/>